<accession>A0A136IQZ3</accession>
<dbReference type="PANTHER" id="PTHR24148:SF73">
    <property type="entry name" value="HET DOMAIN PROTEIN (AFU_ORTHOLOGUE AFUA_8G01020)"/>
    <property type="match status" value="1"/>
</dbReference>
<dbReference type="PANTHER" id="PTHR24148">
    <property type="entry name" value="ANKYRIN REPEAT DOMAIN-CONTAINING PROTEIN 39 HOMOLOG-RELATED"/>
    <property type="match status" value="1"/>
</dbReference>
<proteinExistence type="predicted"/>
<evidence type="ECO:0000259" key="1">
    <source>
        <dbReference type="Pfam" id="PF06985"/>
    </source>
</evidence>
<dbReference type="EMBL" id="KQ964263">
    <property type="protein sequence ID" value="KXJ87345.1"/>
    <property type="molecule type" value="Genomic_DNA"/>
</dbReference>
<dbReference type="Proteomes" id="UP000070501">
    <property type="component" value="Unassembled WGS sequence"/>
</dbReference>
<sequence>RRPMMPYEAVSYLWGSAELRETIWIGGRWLRVTASVFELLGRLRAAQGRRSQRRGRHEYLWVDAICINQADDVEKSQQVQQMRHVYATARRVIFHLGPPTSDTDLLMEGLWRLQMSSREKQGAGSLEHSLAEEDGEAWRRVRSRLGRRHANVWVRQHNALHELLGRSWFERVWVVQEVWNARDGIVHCGRWAVSCRVFVAAPELLNVHVAGQRKQILDAMPSSPGRLAATTGGQERDLYAMLQSFRNAAATNERDRIYALLGLCGSTEDNGRGPLLTDYTVDEAEVVRNTIAYLCGCSVACLPRDPSATVRSFLSNLPTL</sequence>
<feature type="non-terminal residue" evidence="2">
    <location>
        <position position="320"/>
    </location>
</feature>
<dbReference type="InParanoid" id="A0A136IQZ3"/>
<feature type="domain" description="Heterokaryon incompatibility" evidence="1">
    <location>
        <begin position="7"/>
        <end position="177"/>
    </location>
</feature>
<keyword evidence="3" id="KW-1185">Reference proteome</keyword>
<dbReference type="AlphaFoldDB" id="A0A136IQZ3"/>
<gene>
    <name evidence="2" type="ORF">Micbo1qcDRAFT_110170</name>
</gene>
<dbReference type="STRING" id="196109.A0A136IQZ3"/>
<evidence type="ECO:0000313" key="3">
    <source>
        <dbReference type="Proteomes" id="UP000070501"/>
    </source>
</evidence>
<feature type="non-terminal residue" evidence="2">
    <location>
        <position position="1"/>
    </location>
</feature>
<organism evidence="2 3">
    <name type="scientific">Microdochium bolleyi</name>
    <dbReference type="NCBI Taxonomy" id="196109"/>
    <lineage>
        <taxon>Eukaryota</taxon>
        <taxon>Fungi</taxon>
        <taxon>Dikarya</taxon>
        <taxon>Ascomycota</taxon>
        <taxon>Pezizomycotina</taxon>
        <taxon>Sordariomycetes</taxon>
        <taxon>Xylariomycetidae</taxon>
        <taxon>Xylariales</taxon>
        <taxon>Microdochiaceae</taxon>
        <taxon>Microdochium</taxon>
    </lineage>
</organism>
<dbReference type="InterPro" id="IPR010730">
    <property type="entry name" value="HET"/>
</dbReference>
<dbReference type="OrthoDB" id="194358at2759"/>
<dbReference type="Pfam" id="PF06985">
    <property type="entry name" value="HET"/>
    <property type="match status" value="1"/>
</dbReference>
<dbReference type="InterPro" id="IPR052895">
    <property type="entry name" value="HetReg/Transcr_Mod"/>
</dbReference>
<reference evidence="3" key="1">
    <citation type="submission" date="2016-02" db="EMBL/GenBank/DDBJ databases">
        <title>Draft genome sequence of Microdochium bolleyi, a fungal endophyte of beachgrass.</title>
        <authorList>
            <consortium name="DOE Joint Genome Institute"/>
            <person name="David A.S."/>
            <person name="May G."/>
            <person name="Haridas S."/>
            <person name="Lim J."/>
            <person name="Wang M."/>
            <person name="Labutti K."/>
            <person name="Lipzen A."/>
            <person name="Barry K."/>
            <person name="Grigoriev I.V."/>
        </authorList>
    </citation>
    <scope>NUCLEOTIDE SEQUENCE [LARGE SCALE GENOMIC DNA]</scope>
    <source>
        <strain evidence="3">J235TASD1</strain>
    </source>
</reference>
<name>A0A136IQZ3_9PEZI</name>
<protein>
    <submittedName>
        <fullName evidence="2">Heterokaryon incompatibility protein-domain-containing protein</fullName>
    </submittedName>
</protein>
<evidence type="ECO:0000313" key="2">
    <source>
        <dbReference type="EMBL" id="KXJ87345.1"/>
    </source>
</evidence>